<keyword evidence="1" id="KW-1133">Transmembrane helix</keyword>
<dbReference type="PATRIC" id="fig|66430.4.peg.2765"/>
<dbReference type="EMBL" id="LFML01000018">
    <property type="protein sequence ID" value="KMO98876.1"/>
    <property type="molecule type" value="Genomic_DNA"/>
</dbReference>
<dbReference type="RefSeq" id="WP_048475313.1">
    <property type="nucleotide sequence ID" value="NZ_JBIRUD010000018.1"/>
</dbReference>
<dbReference type="STRING" id="66430.ACS04_05310"/>
<dbReference type="AlphaFoldDB" id="A0A0J7ANT1"/>
<gene>
    <name evidence="2" type="ORF">ACS04_05310</name>
</gene>
<organism evidence="2 3">
    <name type="scientific">Streptomyces roseus</name>
    <dbReference type="NCBI Taxonomy" id="66430"/>
    <lineage>
        <taxon>Bacteria</taxon>
        <taxon>Bacillati</taxon>
        <taxon>Actinomycetota</taxon>
        <taxon>Actinomycetes</taxon>
        <taxon>Kitasatosporales</taxon>
        <taxon>Streptomycetaceae</taxon>
        <taxon>Streptomyces</taxon>
    </lineage>
</organism>
<dbReference type="OrthoDB" id="9812349at2"/>
<comment type="caution">
    <text evidence="2">The sequence shown here is derived from an EMBL/GenBank/DDBJ whole genome shotgun (WGS) entry which is preliminary data.</text>
</comment>
<name>A0A0J7ANT1_9ACTN</name>
<feature type="transmembrane region" description="Helical" evidence="1">
    <location>
        <begin position="46"/>
        <end position="66"/>
    </location>
</feature>
<feature type="transmembrane region" description="Helical" evidence="1">
    <location>
        <begin position="78"/>
        <end position="98"/>
    </location>
</feature>
<dbReference type="InterPro" id="IPR008523">
    <property type="entry name" value="DUF805"/>
</dbReference>
<keyword evidence="1" id="KW-0812">Transmembrane</keyword>
<evidence type="ECO:0000313" key="2">
    <source>
        <dbReference type="EMBL" id="KMO98876.1"/>
    </source>
</evidence>
<keyword evidence="3" id="KW-1185">Reference proteome</keyword>
<evidence type="ECO:0000313" key="3">
    <source>
        <dbReference type="Proteomes" id="UP000035932"/>
    </source>
</evidence>
<sequence>MHYYTDVLKKYTVFSGRARRQEYWMFTLFNLIALIIVAVLDNAIGTYPLLYAIYALAVLLPGLAVGVRRLHDTGKSGWWLLIALVPLIGGIWLLVLMATEGQPQPNEYGPNPKAVHA</sequence>
<protein>
    <submittedName>
        <fullName evidence="2">Membrane protein</fullName>
    </submittedName>
</protein>
<reference evidence="2 3" key="1">
    <citation type="submission" date="2015-06" db="EMBL/GenBank/DDBJ databases">
        <title>Recapitulation of the evolution of biosynthetic gene clusters reveals hidden chemical diversity on bacterial genomes.</title>
        <authorList>
            <person name="Cruz-Morales P."/>
            <person name="Martinez-Guerrero C."/>
            <person name="Morales-Escalante M.A."/>
            <person name="Yanez-Guerra L.A."/>
            <person name="Kopp J.F."/>
            <person name="Feldmann J."/>
            <person name="Ramos-Aboites H.E."/>
            <person name="Barona-Gomez F."/>
        </authorList>
    </citation>
    <scope>NUCLEOTIDE SEQUENCE [LARGE SCALE GENOMIC DNA]</scope>
    <source>
        <strain evidence="2 3">ATCC 31245</strain>
    </source>
</reference>
<dbReference type="PANTHER" id="PTHR34980">
    <property type="entry name" value="INNER MEMBRANE PROTEIN-RELATED-RELATED"/>
    <property type="match status" value="1"/>
</dbReference>
<accession>A0A0J7ANT1</accession>
<dbReference type="Pfam" id="PF05656">
    <property type="entry name" value="DUF805"/>
    <property type="match status" value="1"/>
</dbReference>
<dbReference type="Proteomes" id="UP000035932">
    <property type="component" value="Unassembled WGS sequence"/>
</dbReference>
<evidence type="ECO:0000256" key="1">
    <source>
        <dbReference type="SAM" id="Phobius"/>
    </source>
</evidence>
<dbReference type="GO" id="GO:0005886">
    <property type="term" value="C:plasma membrane"/>
    <property type="evidence" value="ECO:0007669"/>
    <property type="project" value="TreeGrafter"/>
</dbReference>
<feature type="transmembrane region" description="Helical" evidence="1">
    <location>
        <begin position="23"/>
        <end position="40"/>
    </location>
</feature>
<dbReference type="PANTHER" id="PTHR34980:SF2">
    <property type="entry name" value="INNER MEMBRANE PROTEIN YHAH-RELATED"/>
    <property type="match status" value="1"/>
</dbReference>
<proteinExistence type="predicted"/>
<keyword evidence="1" id="KW-0472">Membrane</keyword>